<evidence type="ECO:0000313" key="2">
    <source>
        <dbReference type="Proteomes" id="UP001154114"/>
    </source>
</evidence>
<protein>
    <submittedName>
        <fullName evidence="1">Uncharacterized protein</fullName>
    </submittedName>
</protein>
<dbReference type="AlphaFoldDB" id="A0A9P0BKK2"/>
<gene>
    <name evidence="1" type="ORF">CINC_LOCUS151</name>
</gene>
<accession>A0A9P0BKK2</accession>
<sequence length="185" mass="21567">MPRVRVPRKLNLYSRPKSTTMACNMSKAEARVDTLKYFARKMAQYPKSMQIKTLDLQKATARDLMNEVIRIAVVDFKVLSAKIANMPKNPEGRSHLMYLMAKHAIESVLADKYLDRLEQMLPYMPPGRLQRALRRREVAVYRKFNIPIRRVKKFKKLGLLIFHGMRSPFAKNGQLSYKVISLKKL</sequence>
<proteinExistence type="predicted"/>
<reference evidence="1" key="1">
    <citation type="submission" date="2021-12" db="EMBL/GenBank/DDBJ databases">
        <authorList>
            <person name="King R."/>
        </authorList>
    </citation>
    <scope>NUCLEOTIDE SEQUENCE</scope>
</reference>
<name>A0A9P0BKK2_CHRIL</name>
<dbReference type="Proteomes" id="UP001154114">
    <property type="component" value="Chromosome 1"/>
</dbReference>
<keyword evidence="2" id="KW-1185">Reference proteome</keyword>
<dbReference type="EMBL" id="LR824004">
    <property type="protein sequence ID" value="CAH0577763.1"/>
    <property type="molecule type" value="Genomic_DNA"/>
</dbReference>
<organism evidence="1 2">
    <name type="scientific">Chrysodeixis includens</name>
    <name type="common">Soybean looper</name>
    <name type="synonym">Pseudoplusia includens</name>
    <dbReference type="NCBI Taxonomy" id="689277"/>
    <lineage>
        <taxon>Eukaryota</taxon>
        <taxon>Metazoa</taxon>
        <taxon>Ecdysozoa</taxon>
        <taxon>Arthropoda</taxon>
        <taxon>Hexapoda</taxon>
        <taxon>Insecta</taxon>
        <taxon>Pterygota</taxon>
        <taxon>Neoptera</taxon>
        <taxon>Endopterygota</taxon>
        <taxon>Lepidoptera</taxon>
        <taxon>Glossata</taxon>
        <taxon>Ditrysia</taxon>
        <taxon>Noctuoidea</taxon>
        <taxon>Noctuidae</taxon>
        <taxon>Plusiinae</taxon>
        <taxon>Chrysodeixis</taxon>
    </lineage>
</organism>
<dbReference type="OrthoDB" id="7392802at2759"/>
<evidence type="ECO:0000313" key="1">
    <source>
        <dbReference type="EMBL" id="CAH0577763.1"/>
    </source>
</evidence>